<dbReference type="PROSITE" id="PS00770">
    <property type="entry name" value="AA_TRANSFER_CLASS_4"/>
    <property type="match status" value="1"/>
</dbReference>
<keyword evidence="8 18" id="KW-0028">Amino-acid biosynthesis</keyword>
<dbReference type="Gene3D" id="3.20.10.10">
    <property type="entry name" value="D-amino Acid Aminotransferase, subunit A, domain 2"/>
    <property type="match status" value="1"/>
</dbReference>
<dbReference type="Proteomes" id="UP000032675">
    <property type="component" value="Unassembled WGS sequence"/>
</dbReference>
<evidence type="ECO:0000313" key="21">
    <source>
        <dbReference type="Proteomes" id="UP000032675"/>
    </source>
</evidence>
<dbReference type="InterPro" id="IPR033939">
    <property type="entry name" value="BCAT_family"/>
</dbReference>
<dbReference type="EMBL" id="BANI01000183">
    <property type="protein sequence ID" value="GAN97596.1"/>
    <property type="molecule type" value="Genomic_DNA"/>
</dbReference>
<evidence type="ECO:0000256" key="3">
    <source>
        <dbReference type="ARBA" id="ARBA00004824"/>
    </source>
</evidence>
<name>A0A0D6Q4A5_KOMEU</name>
<dbReference type="GO" id="GO:0052656">
    <property type="term" value="F:L-isoleucine-2-oxoglutarate transaminase activity"/>
    <property type="evidence" value="ECO:0007669"/>
    <property type="project" value="RHEA"/>
</dbReference>
<keyword evidence="11 18" id="KW-0100">Branched-chain amino acid biosynthesis</keyword>
<keyword evidence="7 18" id="KW-0032">Aminotransferase</keyword>
<evidence type="ECO:0000256" key="15">
    <source>
        <dbReference type="PIRSR" id="PIRSR006468-1"/>
    </source>
</evidence>
<feature type="modified residue" description="N6-(pyridoxal phosphate)lysine" evidence="15">
    <location>
        <position position="201"/>
    </location>
</feature>
<evidence type="ECO:0000256" key="19">
    <source>
        <dbReference type="RuleBase" id="RU004519"/>
    </source>
</evidence>
<dbReference type="PANTHER" id="PTHR11825">
    <property type="entry name" value="SUBGROUP IIII AMINOTRANSFERASE"/>
    <property type="match status" value="1"/>
</dbReference>
<evidence type="ECO:0000256" key="6">
    <source>
        <dbReference type="ARBA" id="ARBA00009320"/>
    </source>
</evidence>
<dbReference type="GO" id="GO:0052655">
    <property type="term" value="F:L-valine-2-oxoglutarate transaminase activity"/>
    <property type="evidence" value="ECO:0007669"/>
    <property type="project" value="RHEA"/>
</dbReference>
<gene>
    <name evidence="20" type="ORF">Geu3261_0214_012</name>
</gene>
<dbReference type="CDD" id="cd01557">
    <property type="entry name" value="BCAT_beta_family"/>
    <property type="match status" value="1"/>
</dbReference>
<dbReference type="AlphaFoldDB" id="A0A0D6Q4A5"/>
<dbReference type="UniPathway" id="UPA00047">
    <property type="reaction ID" value="UER00058"/>
</dbReference>
<dbReference type="GO" id="GO:0009099">
    <property type="term" value="P:L-valine biosynthetic process"/>
    <property type="evidence" value="ECO:0007669"/>
    <property type="project" value="UniProtKB-UniPathway"/>
</dbReference>
<comment type="function">
    <text evidence="2">Acts on leucine, isoleucine and valine.</text>
</comment>
<evidence type="ECO:0000256" key="16">
    <source>
        <dbReference type="RuleBase" id="RU004106"/>
    </source>
</evidence>
<evidence type="ECO:0000256" key="13">
    <source>
        <dbReference type="ARBA" id="ARBA00048798"/>
    </source>
</evidence>
<dbReference type="RefSeq" id="WP_010508216.1">
    <property type="nucleotide sequence ID" value="NZ_BANI01000183.1"/>
</dbReference>
<dbReference type="Gene3D" id="3.30.470.10">
    <property type="match status" value="1"/>
</dbReference>
<comment type="cofactor">
    <cofactor evidence="1 17">
        <name>pyridoxal 5'-phosphate</name>
        <dbReference type="ChEBI" id="CHEBI:597326"/>
    </cofactor>
</comment>
<sequence length="363" mass="39394">MDCATSLPFTLSPSTSPVSPQRRAEILANPGFGRVFTDNMVVIRYVEGRGWHDARVQPYAPISLNPAAAVLHYAQEIFEGMKAYRTAEGGITLFRPYANAARFRKSAERLAMADLPDEVFVEAVRQLVRIDHAWVPGNPDESLYIRPYMIASETFLGVKPASEYMFMVIASPVGAYFGAEAVSVWVSDFCRAAPGGTGEAKCGGNYAASLLAQQEAKGHGCAQVLFLDAVERRWIEEMGGMNVFFVFDDGTLATPPLTGTILRGITRDSLLTLAREMGLTVREEPYAIDQLYADAASGRLKEVFACGTAAVVSPIGRFRSHKGEVVIGDGKGIGPVTEKLRNALIGIQRGTAPDTHGWVEKVI</sequence>
<evidence type="ECO:0000256" key="12">
    <source>
        <dbReference type="ARBA" id="ARBA00048212"/>
    </source>
</evidence>
<dbReference type="InterPro" id="IPR005786">
    <property type="entry name" value="B_amino_transII"/>
</dbReference>
<evidence type="ECO:0000256" key="7">
    <source>
        <dbReference type="ARBA" id="ARBA00022576"/>
    </source>
</evidence>
<dbReference type="EC" id="2.6.1.42" evidence="18"/>
<dbReference type="InterPro" id="IPR043132">
    <property type="entry name" value="BCAT-like_C"/>
</dbReference>
<keyword evidence="9 18" id="KW-0808">Transferase</keyword>
<comment type="pathway">
    <text evidence="4 19">Amino-acid biosynthesis; L-valine biosynthesis; L-valine from pyruvate: step 4/4.</text>
</comment>
<dbReference type="GO" id="GO:0009098">
    <property type="term" value="P:L-leucine biosynthetic process"/>
    <property type="evidence" value="ECO:0007669"/>
    <property type="project" value="UniProtKB-UniPathway"/>
</dbReference>
<dbReference type="GO" id="GO:0052654">
    <property type="term" value="F:L-leucine-2-oxoglutarate transaminase activity"/>
    <property type="evidence" value="ECO:0007669"/>
    <property type="project" value="RHEA"/>
</dbReference>
<dbReference type="InterPro" id="IPR001544">
    <property type="entry name" value="Aminotrans_IV"/>
</dbReference>
<dbReference type="InterPro" id="IPR036038">
    <property type="entry name" value="Aminotransferase-like"/>
</dbReference>
<comment type="catalytic activity">
    <reaction evidence="14 18">
        <text>L-leucine + 2-oxoglutarate = 4-methyl-2-oxopentanoate + L-glutamate</text>
        <dbReference type="Rhea" id="RHEA:18321"/>
        <dbReference type="ChEBI" id="CHEBI:16810"/>
        <dbReference type="ChEBI" id="CHEBI:17865"/>
        <dbReference type="ChEBI" id="CHEBI:29985"/>
        <dbReference type="ChEBI" id="CHEBI:57427"/>
        <dbReference type="EC" id="2.6.1.42"/>
    </reaction>
</comment>
<reference evidence="20 21" key="1">
    <citation type="submission" date="2012-11" db="EMBL/GenBank/DDBJ databases">
        <title>Whole genome sequence of Gluconacetobacter europaeus NBRC3261.</title>
        <authorList>
            <person name="Azuma Y."/>
            <person name="Higashiura N."/>
            <person name="Hirakawa H."/>
            <person name="Matsushita K."/>
        </authorList>
    </citation>
    <scope>NUCLEOTIDE SEQUENCE [LARGE SCALE GENOMIC DNA]</scope>
    <source>
        <strain evidence="20 21">NBRC 3261</strain>
    </source>
</reference>
<dbReference type="SUPFAM" id="SSF56752">
    <property type="entry name" value="D-aminoacid aminotransferase-like PLP-dependent enzymes"/>
    <property type="match status" value="1"/>
</dbReference>
<comment type="pathway">
    <text evidence="3 19">Amino-acid biosynthesis; L-isoleucine biosynthesis; L-isoleucine from 2-oxobutanoate: step 4/4.</text>
</comment>
<comment type="similarity">
    <text evidence="6 16">Belongs to the class-IV pyridoxal-phosphate-dependent aminotransferase family.</text>
</comment>
<evidence type="ECO:0000256" key="17">
    <source>
        <dbReference type="RuleBase" id="RU004516"/>
    </source>
</evidence>
<evidence type="ECO:0000256" key="9">
    <source>
        <dbReference type="ARBA" id="ARBA00022679"/>
    </source>
</evidence>
<dbReference type="PIRSF" id="PIRSF006468">
    <property type="entry name" value="BCAT1"/>
    <property type="match status" value="1"/>
</dbReference>
<dbReference type="NCBIfam" id="TIGR01123">
    <property type="entry name" value="ilvE_II"/>
    <property type="match status" value="1"/>
</dbReference>
<dbReference type="UniPathway" id="UPA00049">
    <property type="reaction ID" value="UER00062"/>
</dbReference>
<dbReference type="Pfam" id="PF01063">
    <property type="entry name" value="Aminotran_4"/>
    <property type="match status" value="1"/>
</dbReference>
<comment type="catalytic activity">
    <reaction evidence="13 18">
        <text>L-isoleucine + 2-oxoglutarate = (S)-3-methyl-2-oxopentanoate + L-glutamate</text>
        <dbReference type="Rhea" id="RHEA:24801"/>
        <dbReference type="ChEBI" id="CHEBI:16810"/>
        <dbReference type="ChEBI" id="CHEBI:29985"/>
        <dbReference type="ChEBI" id="CHEBI:35146"/>
        <dbReference type="ChEBI" id="CHEBI:58045"/>
        <dbReference type="EC" id="2.6.1.42"/>
    </reaction>
</comment>
<dbReference type="PANTHER" id="PTHR11825:SF44">
    <property type="entry name" value="BRANCHED-CHAIN-AMINO-ACID AMINOTRANSFERASE"/>
    <property type="match status" value="1"/>
</dbReference>
<comment type="caution">
    <text evidence="20">The sequence shown here is derived from an EMBL/GenBank/DDBJ whole genome shotgun (WGS) entry which is preliminary data.</text>
</comment>
<evidence type="ECO:0000256" key="4">
    <source>
        <dbReference type="ARBA" id="ARBA00004931"/>
    </source>
</evidence>
<comment type="catalytic activity">
    <reaction evidence="12 18">
        <text>L-valine + 2-oxoglutarate = 3-methyl-2-oxobutanoate + L-glutamate</text>
        <dbReference type="Rhea" id="RHEA:24813"/>
        <dbReference type="ChEBI" id="CHEBI:11851"/>
        <dbReference type="ChEBI" id="CHEBI:16810"/>
        <dbReference type="ChEBI" id="CHEBI:29985"/>
        <dbReference type="ChEBI" id="CHEBI:57762"/>
        <dbReference type="EC" id="2.6.1.42"/>
    </reaction>
</comment>
<evidence type="ECO:0000256" key="11">
    <source>
        <dbReference type="ARBA" id="ARBA00023304"/>
    </source>
</evidence>
<comment type="pathway">
    <text evidence="5 19">Amino-acid biosynthesis; L-leucine biosynthesis; L-leucine from 3-methyl-2-oxobutanoate: step 4/4.</text>
</comment>
<evidence type="ECO:0000256" key="1">
    <source>
        <dbReference type="ARBA" id="ARBA00001933"/>
    </source>
</evidence>
<dbReference type="UniPathway" id="UPA00048">
    <property type="reaction ID" value="UER00073"/>
</dbReference>
<evidence type="ECO:0000256" key="2">
    <source>
        <dbReference type="ARBA" id="ARBA00003109"/>
    </source>
</evidence>
<accession>A0A0D6Q4A5</accession>
<proteinExistence type="inferred from homology"/>
<evidence type="ECO:0000256" key="8">
    <source>
        <dbReference type="ARBA" id="ARBA00022605"/>
    </source>
</evidence>
<evidence type="ECO:0000256" key="5">
    <source>
        <dbReference type="ARBA" id="ARBA00005072"/>
    </source>
</evidence>
<evidence type="ECO:0000256" key="18">
    <source>
        <dbReference type="RuleBase" id="RU004517"/>
    </source>
</evidence>
<evidence type="ECO:0000313" key="20">
    <source>
        <dbReference type="EMBL" id="GAN97596.1"/>
    </source>
</evidence>
<protein>
    <recommendedName>
        <fullName evidence="18">Branched-chain-amino-acid aminotransferase</fullName>
        <ecNumber evidence="18">2.6.1.42</ecNumber>
    </recommendedName>
</protein>
<dbReference type="NCBIfam" id="NF009897">
    <property type="entry name" value="PRK13357.1"/>
    <property type="match status" value="1"/>
</dbReference>
<evidence type="ECO:0000256" key="10">
    <source>
        <dbReference type="ARBA" id="ARBA00022898"/>
    </source>
</evidence>
<keyword evidence="10 17" id="KW-0663">Pyridoxal phosphate</keyword>
<dbReference type="GO" id="GO:0009097">
    <property type="term" value="P:isoleucine biosynthetic process"/>
    <property type="evidence" value="ECO:0007669"/>
    <property type="project" value="UniProtKB-UniPathway"/>
</dbReference>
<organism evidence="20 21">
    <name type="scientific">Komagataeibacter europaeus NBRC 3261</name>
    <dbReference type="NCBI Taxonomy" id="1234669"/>
    <lineage>
        <taxon>Bacteria</taxon>
        <taxon>Pseudomonadati</taxon>
        <taxon>Pseudomonadota</taxon>
        <taxon>Alphaproteobacteria</taxon>
        <taxon>Acetobacterales</taxon>
        <taxon>Acetobacteraceae</taxon>
        <taxon>Komagataeibacter</taxon>
    </lineage>
</organism>
<dbReference type="InterPro" id="IPR018300">
    <property type="entry name" value="Aminotrans_IV_CS"/>
</dbReference>
<dbReference type="InterPro" id="IPR043131">
    <property type="entry name" value="BCAT-like_N"/>
</dbReference>
<evidence type="ECO:0000256" key="14">
    <source>
        <dbReference type="ARBA" id="ARBA00049229"/>
    </source>
</evidence>